<dbReference type="InterPro" id="IPR051199">
    <property type="entry name" value="LPS_LOS_Heptosyltrfase"/>
</dbReference>
<dbReference type="GO" id="GO:0008713">
    <property type="term" value="F:ADP-heptose-lipopolysaccharide heptosyltransferase activity"/>
    <property type="evidence" value="ECO:0007669"/>
    <property type="project" value="TreeGrafter"/>
</dbReference>
<dbReference type="InterPro" id="IPR002201">
    <property type="entry name" value="Glyco_trans_9"/>
</dbReference>
<dbReference type="GO" id="GO:0009244">
    <property type="term" value="P:lipopolysaccharide core region biosynthetic process"/>
    <property type="evidence" value="ECO:0007669"/>
    <property type="project" value="TreeGrafter"/>
</dbReference>
<dbReference type="GO" id="GO:0005829">
    <property type="term" value="C:cytosol"/>
    <property type="evidence" value="ECO:0007669"/>
    <property type="project" value="TreeGrafter"/>
</dbReference>
<dbReference type="SUPFAM" id="SSF53756">
    <property type="entry name" value="UDP-Glycosyltransferase/glycogen phosphorylase"/>
    <property type="match status" value="1"/>
</dbReference>
<evidence type="ECO:0000313" key="4">
    <source>
        <dbReference type="Proteomes" id="UP001321582"/>
    </source>
</evidence>
<gene>
    <name evidence="3" type="ORF">HLVA_16980</name>
</gene>
<dbReference type="CDD" id="cd03789">
    <property type="entry name" value="GT9_LPS_heptosyltransferase"/>
    <property type="match status" value="1"/>
</dbReference>
<evidence type="ECO:0000313" key="3">
    <source>
        <dbReference type="EMBL" id="BDU51129.1"/>
    </source>
</evidence>
<dbReference type="Pfam" id="PF01075">
    <property type="entry name" value="Glyco_transf_9"/>
    <property type="match status" value="1"/>
</dbReference>
<proteinExistence type="predicted"/>
<dbReference type="RefSeq" id="WP_307903970.1">
    <property type="nucleotide sequence ID" value="NZ_AP027059.1"/>
</dbReference>
<dbReference type="Gene3D" id="3.40.50.2000">
    <property type="entry name" value="Glycogen Phosphorylase B"/>
    <property type="match status" value="2"/>
</dbReference>
<accession>A0AAU9DV08</accession>
<protein>
    <submittedName>
        <fullName evidence="3">LPS biosynthesis protein</fullName>
    </submittedName>
</protein>
<dbReference type="AlphaFoldDB" id="A0AAU9DV08"/>
<keyword evidence="2" id="KW-0808">Transferase</keyword>
<keyword evidence="1" id="KW-0328">Glycosyltransferase</keyword>
<dbReference type="EMBL" id="AP027059">
    <property type="protein sequence ID" value="BDU51129.1"/>
    <property type="molecule type" value="Genomic_DNA"/>
</dbReference>
<evidence type="ECO:0000256" key="1">
    <source>
        <dbReference type="ARBA" id="ARBA00022676"/>
    </source>
</evidence>
<dbReference type="PANTHER" id="PTHR30160">
    <property type="entry name" value="TETRAACYLDISACCHARIDE 4'-KINASE-RELATED"/>
    <property type="match status" value="1"/>
</dbReference>
<evidence type="ECO:0000256" key="2">
    <source>
        <dbReference type="ARBA" id="ARBA00022679"/>
    </source>
</evidence>
<organism evidence="3 4">
    <name type="scientific">Haliovirga abyssi</name>
    <dbReference type="NCBI Taxonomy" id="2996794"/>
    <lineage>
        <taxon>Bacteria</taxon>
        <taxon>Fusobacteriati</taxon>
        <taxon>Fusobacteriota</taxon>
        <taxon>Fusobacteriia</taxon>
        <taxon>Fusobacteriales</taxon>
        <taxon>Haliovirgaceae</taxon>
        <taxon>Haliovirga</taxon>
    </lineage>
</organism>
<dbReference type="Proteomes" id="UP001321582">
    <property type="component" value="Chromosome"/>
</dbReference>
<name>A0AAU9DV08_9FUSO</name>
<dbReference type="KEGG" id="haby:HLVA_16980"/>
<keyword evidence="4" id="KW-1185">Reference proteome</keyword>
<sequence length="378" mass="44578">MIKFIKFIDKYIIILFLYLLYPLKKIKNRENRGNIENRDKNNKKILIIKLWAIGESILTIPAIKRLFEKGYKIDVLCTSNNKSVYEGIEYINKIKIFNYKNIFKLLNVIFELRKNRYNIIYDFEPFMNISVLLGAILKKKIFIGFNTGKRKFIYDKKLLYNDKIHCSAVYFNLIKEKNYPTKLVKLKYELKDKLEVEKKLEKYNINNKILIGFHIGSAPTGLGRRWNEENFAELFNRIKAEYNNVEIIFTGTNYEAELFSKIEKNLKGNYINLINELTIKQLFYLLERINIYIANDTGPMHISAAMGTDTIGLFGANLPDRFRPLGDNNISLYHKVECSPCINVHLGEVKECINNYKCMKLITVNELFREIKHKIKEK</sequence>
<reference evidence="3 4" key="1">
    <citation type="submission" date="2022-11" db="EMBL/GenBank/DDBJ databases">
        <title>Haliovirga abyssi gen. nov., sp. nov., a mesophilic fermentative bacterium isolated from the Iheya North hydrothermal field and the proposal of Haliovirgaceae fam. nov.</title>
        <authorList>
            <person name="Miyazaki U."/>
            <person name="Tame A."/>
            <person name="Miyazaki J."/>
            <person name="Takai K."/>
            <person name="Sawayama S."/>
            <person name="Kitajima M."/>
            <person name="Okamoto A."/>
            <person name="Nakagawa S."/>
        </authorList>
    </citation>
    <scope>NUCLEOTIDE SEQUENCE [LARGE SCALE GENOMIC DNA]</scope>
    <source>
        <strain evidence="3 4">IC12</strain>
    </source>
</reference>